<evidence type="ECO:0000313" key="8">
    <source>
        <dbReference type="Proteomes" id="UP000770330"/>
    </source>
</evidence>
<dbReference type="PANTHER" id="PTHR22683:SF47">
    <property type="entry name" value="FTSK DOMAIN-CONTAINING PROTEIN YDCQ"/>
    <property type="match status" value="1"/>
</dbReference>
<dbReference type="EMBL" id="JABZXO010000033">
    <property type="protein sequence ID" value="MBF1658080.1"/>
    <property type="molecule type" value="Genomic_DNA"/>
</dbReference>
<feature type="compositionally biased region" description="Low complexity" evidence="4">
    <location>
        <begin position="149"/>
        <end position="170"/>
    </location>
</feature>
<keyword evidence="5" id="KW-0472">Membrane</keyword>
<dbReference type="GO" id="GO:0003677">
    <property type="term" value="F:DNA binding"/>
    <property type="evidence" value="ECO:0007669"/>
    <property type="project" value="InterPro"/>
</dbReference>
<evidence type="ECO:0000313" key="7">
    <source>
        <dbReference type="EMBL" id="MBF1658080.1"/>
    </source>
</evidence>
<feature type="region of interest" description="Disordered" evidence="4">
    <location>
        <begin position="129"/>
        <end position="201"/>
    </location>
</feature>
<accession>A0A930PMX0</accession>
<comment type="caution">
    <text evidence="7">The sequence shown here is derived from an EMBL/GenBank/DDBJ whole genome shotgun (WGS) entry which is preliminary data.</text>
</comment>
<keyword evidence="5" id="KW-1133">Transmembrane helix</keyword>
<proteinExistence type="predicted"/>
<evidence type="ECO:0000256" key="4">
    <source>
        <dbReference type="SAM" id="MobiDB-lite"/>
    </source>
</evidence>
<keyword evidence="2 3" id="KW-0067">ATP-binding</keyword>
<sequence>MWARRTAQRPADGPPARWDNTPESLDPLLTEVQHALPAKVRKGKHVSAASIIVAIMVVDWLVMTGTPLISIILAGAVAAAIALAFSASARHEDEREMRTDNFIEAAHQLLGVKGLSRNLVNMGRWKRTPLPAPAAAEDSGQADTKGESQEASQEAAADNAPAPESASAPDTSNAEDADNTDTAPQKTVKPPARLNAQKVKNLSAASWTKACRASAVVRHNLTEPGHPSNLTVHYGRTVDATNPEWVAKLLAVANRELSDGTVEFKIDSVNNTRKKLVLKAVPTAEQQALNETEAEKSERIFTEDVQKALGDTATVDFERNEDGTITQVTVHHTKSMEISMRPSLRVNTSNWLLTRLPGAFRCSWDLPNDTLTFSRRKEMPTIVTLPAHAQPLRQRADKMASYEAYSKFKIMLGLTEDGEWVTWHPKSDPHLLIVGGTGSGKTISLHNIIQQITQAGYRVWLCDGKQFELMGYESWPNVELIADTVPSQIRAIKLLHDIMHERNDKRRVRAAKNGGKRYRVIDYDPIFFIGDELAQLKANIADFYNSHKVKGMPAKSEVDKWLGSIARLSRSSMIHMVSGLQQGNAEIMGGETRENYGARLTLGQISKESSMMMWSDASVGCAVPPVKGRALAFHNGRPTMIQTVFAPNPDPEHPDYDADKLKQVMPQHQLYTMKYVKELEEKTQIHNEKTDEFEEALTPWDDYLEAPILAEDDEPIDVEFIRTEALEIELKHLEAQAQEKNEPESDTLTMPVVTPEVVMEPEVSHQEPGGNAFDETIWEEEHHGVAETLQESDLVEIDGEWVVVTSLLKNPFGSGGESILGYRTIYGESGSLTMSPNQTLNIRRARSEEEIEARTREEE</sequence>
<dbReference type="Pfam" id="PF01580">
    <property type="entry name" value="FtsK_SpoIIIE"/>
    <property type="match status" value="1"/>
</dbReference>
<feature type="region of interest" description="Disordered" evidence="4">
    <location>
        <begin position="1"/>
        <end position="24"/>
    </location>
</feature>
<dbReference type="AlphaFoldDB" id="A0A930PMX0"/>
<dbReference type="InterPro" id="IPR050206">
    <property type="entry name" value="FtsK/SpoIIIE/SftA"/>
</dbReference>
<dbReference type="PANTHER" id="PTHR22683">
    <property type="entry name" value="SPORULATION PROTEIN RELATED"/>
    <property type="match status" value="1"/>
</dbReference>
<dbReference type="Gene3D" id="3.40.50.300">
    <property type="entry name" value="P-loop containing nucleotide triphosphate hydrolases"/>
    <property type="match status" value="1"/>
</dbReference>
<name>A0A930PMX0_9MICC</name>
<keyword evidence="5" id="KW-0812">Transmembrane</keyword>
<dbReference type="CDD" id="cd01127">
    <property type="entry name" value="TrwB_TraG_TraD_VirD4"/>
    <property type="match status" value="1"/>
</dbReference>
<gene>
    <name evidence="7" type="ORF">HXO61_09170</name>
</gene>
<evidence type="ECO:0000256" key="2">
    <source>
        <dbReference type="ARBA" id="ARBA00022840"/>
    </source>
</evidence>
<feature type="binding site" evidence="3">
    <location>
        <begin position="435"/>
        <end position="442"/>
    </location>
    <ligand>
        <name>ATP</name>
        <dbReference type="ChEBI" id="CHEBI:30616"/>
    </ligand>
</feature>
<dbReference type="RefSeq" id="WP_303945720.1">
    <property type="nucleotide sequence ID" value="NZ_JABZXO010000033.1"/>
</dbReference>
<dbReference type="Proteomes" id="UP000770330">
    <property type="component" value="Unassembled WGS sequence"/>
</dbReference>
<protein>
    <recommendedName>
        <fullName evidence="6">FtsK domain-containing protein</fullName>
    </recommendedName>
</protein>
<dbReference type="GO" id="GO:0005524">
    <property type="term" value="F:ATP binding"/>
    <property type="evidence" value="ECO:0007669"/>
    <property type="project" value="UniProtKB-UniRule"/>
</dbReference>
<organism evidence="7 8">
    <name type="scientific">Rothia mucilaginosa</name>
    <dbReference type="NCBI Taxonomy" id="43675"/>
    <lineage>
        <taxon>Bacteria</taxon>
        <taxon>Bacillati</taxon>
        <taxon>Actinomycetota</taxon>
        <taxon>Actinomycetes</taxon>
        <taxon>Micrococcales</taxon>
        <taxon>Micrococcaceae</taxon>
        <taxon>Rothia</taxon>
    </lineage>
</organism>
<evidence type="ECO:0000259" key="6">
    <source>
        <dbReference type="PROSITE" id="PS50901"/>
    </source>
</evidence>
<evidence type="ECO:0000256" key="1">
    <source>
        <dbReference type="ARBA" id="ARBA00022741"/>
    </source>
</evidence>
<reference evidence="7" key="1">
    <citation type="submission" date="2020-04" db="EMBL/GenBank/DDBJ databases">
        <title>Deep metagenomics examines the oral microbiome during advanced dental caries in children, revealing novel taxa and co-occurrences with host molecules.</title>
        <authorList>
            <person name="Baker J.L."/>
            <person name="Morton J.T."/>
            <person name="Dinis M."/>
            <person name="Alvarez R."/>
            <person name="Tran N.C."/>
            <person name="Knight R."/>
            <person name="Edlund A."/>
        </authorList>
    </citation>
    <scope>NUCLEOTIDE SEQUENCE</scope>
    <source>
        <strain evidence="7">JCVI_39_bin.18</strain>
    </source>
</reference>
<feature type="transmembrane region" description="Helical" evidence="5">
    <location>
        <begin position="69"/>
        <end position="89"/>
    </location>
</feature>
<evidence type="ECO:0000256" key="5">
    <source>
        <dbReference type="SAM" id="Phobius"/>
    </source>
</evidence>
<evidence type="ECO:0000256" key="3">
    <source>
        <dbReference type="PROSITE-ProRule" id="PRU00289"/>
    </source>
</evidence>
<dbReference type="SUPFAM" id="SSF52540">
    <property type="entry name" value="P-loop containing nucleoside triphosphate hydrolases"/>
    <property type="match status" value="1"/>
</dbReference>
<dbReference type="InterPro" id="IPR027417">
    <property type="entry name" value="P-loop_NTPase"/>
</dbReference>
<keyword evidence="1 3" id="KW-0547">Nucleotide-binding</keyword>
<dbReference type="InterPro" id="IPR002543">
    <property type="entry name" value="FtsK_dom"/>
</dbReference>
<feature type="domain" description="FtsK" evidence="6">
    <location>
        <begin position="418"/>
        <end position="611"/>
    </location>
</feature>
<dbReference type="PROSITE" id="PS50901">
    <property type="entry name" value="FTSK"/>
    <property type="match status" value="1"/>
</dbReference>